<dbReference type="PATRIC" id="fig|1423775.4.peg.2676"/>
<dbReference type="Proteomes" id="UP000051248">
    <property type="component" value="Unassembled WGS sequence"/>
</dbReference>
<dbReference type="EMBL" id="AZDZ01000006">
    <property type="protein sequence ID" value="KRK80238.1"/>
    <property type="molecule type" value="Genomic_DNA"/>
</dbReference>
<comment type="caution">
    <text evidence="1">The sequence shown here is derived from an EMBL/GenBank/DDBJ whole genome shotgun (WGS) entry which is preliminary data.</text>
</comment>
<sequence length="134" mass="15415">MSDQIIMKPEIEVITMKNKIEVEYSDGSSKVFTSIGYKRNDSSHFGATREILEYNVKIPTGSMARWLYFYIISSDEINSAQIAALPNEYTGRSAFVDFFDGKYIIHAKKDFELDGKYFCYISGNNIIFVKMTKK</sequence>
<evidence type="ECO:0000313" key="2">
    <source>
        <dbReference type="Proteomes" id="UP000051248"/>
    </source>
</evidence>
<name>A0A0R1K986_9LACO</name>
<reference evidence="1 2" key="1">
    <citation type="journal article" date="2015" name="Genome Announc.">
        <title>Expanding the biotechnology potential of lactobacilli through comparative genomics of 213 strains and associated genera.</title>
        <authorList>
            <person name="Sun Z."/>
            <person name="Harris H.M."/>
            <person name="McCann A."/>
            <person name="Guo C."/>
            <person name="Argimon S."/>
            <person name="Zhang W."/>
            <person name="Yang X."/>
            <person name="Jeffery I.B."/>
            <person name="Cooney J.C."/>
            <person name="Kagawa T.F."/>
            <person name="Liu W."/>
            <person name="Song Y."/>
            <person name="Salvetti E."/>
            <person name="Wrobel A."/>
            <person name="Rasinkangas P."/>
            <person name="Parkhill J."/>
            <person name="Rea M.C."/>
            <person name="O'Sullivan O."/>
            <person name="Ritari J."/>
            <person name="Douillard F.P."/>
            <person name="Paul Ross R."/>
            <person name="Yang R."/>
            <person name="Briner A.E."/>
            <person name="Felis G.E."/>
            <person name="de Vos W.M."/>
            <person name="Barrangou R."/>
            <person name="Klaenhammer T.R."/>
            <person name="Caufield P.W."/>
            <person name="Cui Y."/>
            <person name="Zhang H."/>
            <person name="O'Toole P.W."/>
        </authorList>
    </citation>
    <scope>NUCLEOTIDE SEQUENCE [LARGE SCALE GENOMIC DNA]</scope>
    <source>
        <strain evidence="1 2">DSM 19682</strain>
    </source>
</reference>
<proteinExistence type="predicted"/>
<evidence type="ECO:0000313" key="1">
    <source>
        <dbReference type="EMBL" id="KRK80238.1"/>
    </source>
</evidence>
<protein>
    <submittedName>
        <fullName evidence="1">Uncharacterized protein</fullName>
    </submittedName>
</protein>
<dbReference type="AlphaFoldDB" id="A0A0R1K986"/>
<accession>A0A0R1K986</accession>
<keyword evidence="2" id="KW-1185">Reference proteome</keyword>
<gene>
    <name evidence="1" type="ORF">FD03_GL002628</name>
</gene>
<organism evidence="1 2">
    <name type="scientific">Companilactobacillus nodensis DSM 19682 = JCM 14932 = NBRC 107160</name>
    <dbReference type="NCBI Taxonomy" id="1423775"/>
    <lineage>
        <taxon>Bacteria</taxon>
        <taxon>Bacillati</taxon>
        <taxon>Bacillota</taxon>
        <taxon>Bacilli</taxon>
        <taxon>Lactobacillales</taxon>
        <taxon>Lactobacillaceae</taxon>
        <taxon>Companilactobacillus</taxon>
    </lineage>
</organism>